<accession>A0ABW8EUX5</accession>
<keyword evidence="1" id="KW-0732">Signal</keyword>
<comment type="caution">
    <text evidence="2">The sequence shown here is derived from an EMBL/GenBank/DDBJ whole genome shotgun (WGS) entry which is preliminary data.</text>
</comment>
<dbReference type="Proteomes" id="UP001617427">
    <property type="component" value="Unassembled WGS sequence"/>
</dbReference>
<organism evidence="2 3">
    <name type="scientific">Herbaspirillum chlorophenolicum</name>
    <dbReference type="NCBI Taxonomy" id="211589"/>
    <lineage>
        <taxon>Bacteria</taxon>
        <taxon>Pseudomonadati</taxon>
        <taxon>Pseudomonadota</taxon>
        <taxon>Betaproteobacteria</taxon>
        <taxon>Burkholderiales</taxon>
        <taxon>Oxalobacteraceae</taxon>
        <taxon>Herbaspirillum</taxon>
    </lineage>
</organism>
<protein>
    <recommendedName>
        <fullName evidence="4">Lipoprotein</fullName>
    </recommendedName>
</protein>
<evidence type="ECO:0000313" key="2">
    <source>
        <dbReference type="EMBL" id="MFJ3045109.1"/>
    </source>
</evidence>
<evidence type="ECO:0000256" key="1">
    <source>
        <dbReference type="SAM" id="SignalP"/>
    </source>
</evidence>
<evidence type="ECO:0000313" key="3">
    <source>
        <dbReference type="Proteomes" id="UP001617427"/>
    </source>
</evidence>
<dbReference type="RefSeq" id="WP_050466444.1">
    <property type="nucleotide sequence ID" value="NZ_JBIUZV010000002.1"/>
</dbReference>
<feature type="signal peptide" evidence="1">
    <location>
        <begin position="1"/>
        <end position="21"/>
    </location>
</feature>
<dbReference type="EMBL" id="JBIUZV010000002">
    <property type="protein sequence ID" value="MFJ3045109.1"/>
    <property type="molecule type" value="Genomic_DNA"/>
</dbReference>
<reference evidence="2 3" key="1">
    <citation type="submission" date="2024-10" db="EMBL/GenBank/DDBJ databases">
        <title>The Natural Products Discovery Center: Release of the First 8490 Sequenced Strains for Exploring Actinobacteria Biosynthetic Diversity.</title>
        <authorList>
            <person name="Kalkreuter E."/>
            <person name="Kautsar S.A."/>
            <person name="Yang D."/>
            <person name="Bader C.D."/>
            <person name="Teijaro C.N."/>
            <person name="Fluegel L."/>
            <person name="Davis C.M."/>
            <person name="Simpson J.R."/>
            <person name="Lauterbach L."/>
            <person name="Steele A.D."/>
            <person name="Gui C."/>
            <person name="Meng S."/>
            <person name="Li G."/>
            <person name="Viehrig K."/>
            <person name="Ye F."/>
            <person name="Su P."/>
            <person name="Kiefer A.F."/>
            <person name="Nichols A."/>
            <person name="Cepeda A.J."/>
            <person name="Yan W."/>
            <person name="Fan B."/>
            <person name="Jiang Y."/>
            <person name="Adhikari A."/>
            <person name="Zheng C.-J."/>
            <person name="Schuster L."/>
            <person name="Cowan T.M."/>
            <person name="Smanski M.J."/>
            <person name="Chevrette M.G."/>
            <person name="De Carvalho L.P.S."/>
            <person name="Shen B."/>
        </authorList>
    </citation>
    <scope>NUCLEOTIDE SEQUENCE [LARGE SCALE GENOMIC DNA]</scope>
    <source>
        <strain evidence="2 3">NPDC087045</strain>
    </source>
</reference>
<sequence length="67" mass="7494">MKRFLYLLAVPAVLLLNGCVAVPYDPYYGAYPAQPVYAAPYPYYSYPSTSFYFGYGGGWGGRGYGRR</sequence>
<evidence type="ECO:0008006" key="4">
    <source>
        <dbReference type="Google" id="ProtNLM"/>
    </source>
</evidence>
<feature type="chain" id="PRO_5045262928" description="Lipoprotein" evidence="1">
    <location>
        <begin position="22"/>
        <end position="67"/>
    </location>
</feature>
<proteinExistence type="predicted"/>
<gene>
    <name evidence="2" type="ORF">ACIPEN_04665</name>
</gene>
<keyword evidence="3" id="KW-1185">Reference proteome</keyword>
<name>A0ABW8EUX5_9BURK</name>